<dbReference type="PANTHER" id="PTHR43585:SF2">
    <property type="entry name" value="ATP-GRASP ENZYME FSQD"/>
    <property type="match status" value="1"/>
</dbReference>
<dbReference type="PROSITE" id="PS50975">
    <property type="entry name" value="ATP_GRASP"/>
    <property type="match status" value="2"/>
</dbReference>
<evidence type="ECO:0000256" key="1">
    <source>
        <dbReference type="ARBA" id="ARBA00022598"/>
    </source>
</evidence>
<evidence type="ECO:0000256" key="5">
    <source>
        <dbReference type="SAM" id="MobiDB-lite"/>
    </source>
</evidence>
<dbReference type="GO" id="GO:0046872">
    <property type="term" value="F:metal ion binding"/>
    <property type="evidence" value="ECO:0007669"/>
    <property type="project" value="InterPro"/>
</dbReference>
<evidence type="ECO:0000256" key="3">
    <source>
        <dbReference type="ARBA" id="ARBA00022840"/>
    </source>
</evidence>
<evidence type="ECO:0000256" key="2">
    <source>
        <dbReference type="ARBA" id="ARBA00022741"/>
    </source>
</evidence>
<dbReference type="NCBIfam" id="NF005543">
    <property type="entry name" value="PRK07206.1"/>
    <property type="match status" value="2"/>
</dbReference>
<dbReference type="Proteomes" id="UP001165065">
    <property type="component" value="Unassembled WGS sequence"/>
</dbReference>
<reference evidence="8" key="1">
    <citation type="journal article" date="2023" name="Commun. Biol.">
        <title>Genome analysis of Parmales, the sister group of diatoms, reveals the evolutionary specialization of diatoms from phago-mixotrophs to photoautotrophs.</title>
        <authorList>
            <person name="Ban H."/>
            <person name="Sato S."/>
            <person name="Yoshikawa S."/>
            <person name="Yamada K."/>
            <person name="Nakamura Y."/>
            <person name="Ichinomiya M."/>
            <person name="Sato N."/>
            <person name="Blanc-Mathieu R."/>
            <person name="Endo H."/>
            <person name="Kuwata A."/>
            <person name="Ogata H."/>
        </authorList>
    </citation>
    <scope>NUCLEOTIDE SEQUENCE [LARGE SCALE GENOMIC DNA]</scope>
</reference>
<keyword evidence="1" id="KW-0436">Ligase</keyword>
<evidence type="ECO:0000313" key="8">
    <source>
        <dbReference type="Proteomes" id="UP001165065"/>
    </source>
</evidence>
<comment type="caution">
    <text evidence="7">The sequence shown here is derived from an EMBL/GenBank/DDBJ whole genome shotgun (WGS) entry which is preliminary data.</text>
</comment>
<feature type="region of interest" description="Disordered" evidence="5">
    <location>
        <begin position="1"/>
        <end position="23"/>
    </location>
</feature>
<evidence type="ECO:0000313" key="7">
    <source>
        <dbReference type="EMBL" id="GMI21299.1"/>
    </source>
</evidence>
<evidence type="ECO:0000259" key="6">
    <source>
        <dbReference type="PROSITE" id="PS50975"/>
    </source>
</evidence>
<dbReference type="Pfam" id="PF13535">
    <property type="entry name" value="ATP-grasp_4"/>
    <property type="match status" value="2"/>
</dbReference>
<keyword evidence="8" id="KW-1185">Reference proteome</keyword>
<keyword evidence="3 4" id="KW-0067">ATP-binding</keyword>
<name>A0A9W7FWR3_9STRA</name>
<dbReference type="Gene3D" id="3.30.470.20">
    <property type="entry name" value="ATP-grasp fold, B domain"/>
    <property type="match status" value="2"/>
</dbReference>
<dbReference type="EMBL" id="BRYA01000528">
    <property type="protein sequence ID" value="GMI21299.1"/>
    <property type="molecule type" value="Genomic_DNA"/>
</dbReference>
<dbReference type="InterPro" id="IPR052032">
    <property type="entry name" value="ATP-dep_AA_Ligase"/>
</dbReference>
<dbReference type="InterPro" id="IPR011761">
    <property type="entry name" value="ATP-grasp"/>
</dbReference>
<sequence length="972" mass="108137">MSGFRASMRVVDPPNTNTIRSDLLEGGFKPLRKAYSEPVRGLMDAKDPRNEDKAPFLDMWKSKDAWAPLMKKGSFGHKSYSDKVMDEKEEKKVDSPSKRRSISIDRTFTPAVAVIDPFSSGAILAAGVVKRGYHCIRILAERNSPVASLVQEGINTQYDATIQHDNEAADQERALADTVRQLDKLPWKIVAILPGAETGVLLADKLCARFGNGELRDNGETLSLARRNKYIMGETIRKAGVRAVKQTIASDWGEAQAFLREWNPDPYKVIVKPNQSAGSDDVFLCNSEEEVKRGFDKINGAINGLGVVNEGVLIQEFLEGKEYVVDSVSRDGKHKVMAIWEYDKRHVNGQFNVYFGMKVRCVDDELTREIVEYQRSVLDAVGIINGPAHAEVMLTKSGPCLVEVGSRCHGGEGTWKPIADNCVGYNQIDVTLDAYLEEGRFMALPDVPTKLRMYGREAFVVARDSGVLRGTPGFDEIRKFRSFLSEEVAIHRGQFMPLTVDCFTRPAAFQLLDEDESVVEKEYERVRELEKQGMWDFEVMSPNKPETAAVVIVDPFSSGAQLAARALALGYKLIMLFSETDSPVASLVQQGTCLQGAKIQHDDTNPDSMSALEETIAKLKEVPHPIVAILPGAETGVLLADKLADKLKTRTNPLYLSTARRNKYVMGETIRKAGVRAVKQTIASDWGAAQAFLREWNPDPYKVIVKPNQSAGSDDVFLCNSEEEVKRGFDKINGAINGLGVVNEGVLIQEFLEGKEYVVDSVSRDGKHKVMAIWEYDKRHVNGQFNVYFGMKIRCVDDELTRELVKYQQSVLDALEIKNGPAHAEVMLTKSGPCLVEVGSRCHGGEGTWQPIADGCIGHNQIDVTLDCYIRPDEFDKLPESSDTMIRYGREVFLVARENGKIKAIPGIDTIMALRSFVKCEMCVQPGDELKKTVDCFTRPGAIQLIHDDAKVVEEDYEAIRKLEVDGLFLLE</sequence>
<gene>
    <name evidence="7" type="ORF">TrCOL_g2397</name>
</gene>
<proteinExistence type="predicted"/>
<dbReference type="AlphaFoldDB" id="A0A9W7FWR3"/>
<accession>A0A9W7FWR3</accession>
<dbReference type="PANTHER" id="PTHR43585">
    <property type="entry name" value="FUMIPYRROLE BIOSYNTHESIS PROTEIN C"/>
    <property type="match status" value="1"/>
</dbReference>
<dbReference type="OrthoDB" id="434648at2759"/>
<keyword evidence="2 4" id="KW-0547">Nucleotide-binding</keyword>
<dbReference type="GO" id="GO:0016874">
    <property type="term" value="F:ligase activity"/>
    <property type="evidence" value="ECO:0007669"/>
    <property type="project" value="UniProtKB-KW"/>
</dbReference>
<protein>
    <recommendedName>
        <fullName evidence="6">ATP-grasp domain-containing protein</fullName>
    </recommendedName>
</protein>
<feature type="domain" description="ATP-grasp" evidence="6">
    <location>
        <begin position="667"/>
        <end position="870"/>
    </location>
</feature>
<organism evidence="7 8">
    <name type="scientific">Triparma columacea</name>
    <dbReference type="NCBI Taxonomy" id="722753"/>
    <lineage>
        <taxon>Eukaryota</taxon>
        <taxon>Sar</taxon>
        <taxon>Stramenopiles</taxon>
        <taxon>Ochrophyta</taxon>
        <taxon>Bolidophyceae</taxon>
        <taxon>Parmales</taxon>
        <taxon>Triparmaceae</taxon>
        <taxon>Triparma</taxon>
    </lineage>
</organism>
<evidence type="ECO:0000256" key="4">
    <source>
        <dbReference type="PROSITE-ProRule" id="PRU00409"/>
    </source>
</evidence>
<feature type="domain" description="ATP-grasp" evidence="6">
    <location>
        <begin position="233"/>
        <end position="436"/>
    </location>
</feature>
<dbReference type="SUPFAM" id="SSF56059">
    <property type="entry name" value="Glutathione synthetase ATP-binding domain-like"/>
    <property type="match status" value="2"/>
</dbReference>
<dbReference type="GO" id="GO:0005524">
    <property type="term" value="F:ATP binding"/>
    <property type="evidence" value="ECO:0007669"/>
    <property type="project" value="UniProtKB-UniRule"/>
</dbReference>